<evidence type="ECO:0000313" key="6">
    <source>
        <dbReference type="EMBL" id="EQD62711.1"/>
    </source>
</evidence>
<evidence type="ECO:0000259" key="4">
    <source>
        <dbReference type="Pfam" id="PF00108"/>
    </source>
</evidence>
<dbReference type="EMBL" id="AUZY01004539">
    <property type="protein sequence ID" value="EQD62711.1"/>
    <property type="molecule type" value="Genomic_DNA"/>
</dbReference>
<dbReference type="PANTHER" id="PTHR18919">
    <property type="entry name" value="ACETYL-COA C-ACYLTRANSFERASE"/>
    <property type="match status" value="1"/>
</dbReference>
<evidence type="ECO:0000256" key="2">
    <source>
        <dbReference type="ARBA" id="ARBA00022679"/>
    </source>
</evidence>
<dbReference type="GO" id="GO:0016747">
    <property type="term" value="F:acyltransferase activity, transferring groups other than amino-acyl groups"/>
    <property type="evidence" value="ECO:0007669"/>
    <property type="project" value="InterPro"/>
</dbReference>
<comment type="similarity">
    <text evidence="1">Belongs to the thiolase-like superfamily. Thiolase family.</text>
</comment>
<dbReference type="Pfam" id="PF02803">
    <property type="entry name" value="Thiolase_C"/>
    <property type="match status" value="1"/>
</dbReference>
<keyword evidence="3" id="KW-0012">Acyltransferase</keyword>
<protein>
    <submittedName>
        <fullName evidence="6">Acetyl-CoA acetyltransferase</fullName>
    </submittedName>
</protein>
<dbReference type="PROSITE" id="PS00737">
    <property type="entry name" value="THIOLASE_2"/>
    <property type="match status" value="1"/>
</dbReference>
<reference evidence="6" key="1">
    <citation type="submission" date="2013-08" db="EMBL/GenBank/DDBJ databases">
        <authorList>
            <person name="Mendez C."/>
            <person name="Richter M."/>
            <person name="Ferrer M."/>
            <person name="Sanchez J."/>
        </authorList>
    </citation>
    <scope>NUCLEOTIDE SEQUENCE</scope>
</reference>
<dbReference type="Gene3D" id="3.40.47.10">
    <property type="match status" value="1"/>
</dbReference>
<sequence length="174" mass="18272">VRKDTNLEQLEKLQPAFKPNGKVTAGNSSPLNAGASLVMLMSGAKLKEYGLNPMSKIRGFGWAAVDPSIMGEGPVPATKKALANTGLTTQDIDLWEINEAFAVVPLNAMKEFSIPEEKVNVHGGAISIGHPLGASGARLAGTLSRTLQEKNRDTGVATLCVGGGQGYTMVLERV</sequence>
<feature type="non-terminal residue" evidence="6">
    <location>
        <position position="1"/>
    </location>
</feature>
<evidence type="ECO:0000259" key="5">
    <source>
        <dbReference type="Pfam" id="PF02803"/>
    </source>
</evidence>
<dbReference type="SUPFAM" id="SSF53901">
    <property type="entry name" value="Thiolase-like"/>
    <property type="match status" value="2"/>
</dbReference>
<evidence type="ECO:0000256" key="1">
    <source>
        <dbReference type="ARBA" id="ARBA00010982"/>
    </source>
</evidence>
<dbReference type="InterPro" id="IPR020617">
    <property type="entry name" value="Thiolase_C"/>
</dbReference>
<organism evidence="6">
    <name type="scientific">mine drainage metagenome</name>
    <dbReference type="NCBI Taxonomy" id="410659"/>
    <lineage>
        <taxon>unclassified sequences</taxon>
        <taxon>metagenomes</taxon>
        <taxon>ecological metagenomes</taxon>
    </lineage>
</organism>
<dbReference type="Pfam" id="PF00108">
    <property type="entry name" value="Thiolase_N"/>
    <property type="match status" value="1"/>
</dbReference>
<dbReference type="AlphaFoldDB" id="T1AQ47"/>
<keyword evidence="2 6" id="KW-0808">Transferase</keyword>
<name>T1AQ47_9ZZZZ</name>
<evidence type="ECO:0000256" key="3">
    <source>
        <dbReference type="ARBA" id="ARBA00023315"/>
    </source>
</evidence>
<dbReference type="InterPro" id="IPR002155">
    <property type="entry name" value="Thiolase"/>
</dbReference>
<dbReference type="InterPro" id="IPR020613">
    <property type="entry name" value="Thiolase_CS"/>
</dbReference>
<proteinExistence type="inferred from homology"/>
<dbReference type="InterPro" id="IPR016039">
    <property type="entry name" value="Thiolase-like"/>
</dbReference>
<dbReference type="InterPro" id="IPR020616">
    <property type="entry name" value="Thiolase_N"/>
</dbReference>
<dbReference type="CDD" id="cd00751">
    <property type="entry name" value="thiolase"/>
    <property type="match status" value="1"/>
</dbReference>
<comment type="caution">
    <text evidence="6">The sequence shown here is derived from an EMBL/GenBank/DDBJ whole genome shotgun (WGS) entry which is preliminary data.</text>
</comment>
<feature type="domain" description="Thiolase C-terminal" evidence="5">
    <location>
        <begin position="52"/>
        <end position="173"/>
    </location>
</feature>
<gene>
    <name evidence="6" type="ORF">B1B_07138</name>
</gene>
<dbReference type="PANTHER" id="PTHR18919:SF140">
    <property type="entry name" value="ACETYL-COA C-ACETYLTRANSFERASE (ACETOACETYL-COA THIOLASE) (ACAB-5)"/>
    <property type="match status" value="1"/>
</dbReference>
<feature type="domain" description="Thiolase N-terminal" evidence="4">
    <location>
        <begin position="2"/>
        <end position="42"/>
    </location>
</feature>
<reference evidence="6" key="2">
    <citation type="journal article" date="2014" name="ISME J.">
        <title>Microbial stratification in low pH oxic and suboxic macroscopic growths along an acid mine drainage.</title>
        <authorList>
            <person name="Mendez-Garcia C."/>
            <person name="Mesa V."/>
            <person name="Sprenger R.R."/>
            <person name="Richter M."/>
            <person name="Diez M.S."/>
            <person name="Solano J."/>
            <person name="Bargiela R."/>
            <person name="Golyshina O.V."/>
            <person name="Manteca A."/>
            <person name="Ramos J.L."/>
            <person name="Gallego J.R."/>
            <person name="Llorente I."/>
            <person name="Martins Dos Santos V.A."/>
            <person name="Jensen O.N."/>
            <person name="Pelaez A.I."/>
            <person name="Sanchez J."/>
            <person name="Ferrer M."/>
        </authorList>
    </citation>
    <scope>NUCLEOTIDE SEQUENCE</scope>
</reference>
<accession>T1AQ47</accession>